<dbReference type="PIRSF" id="PIRSF003180">
    <property type="entry name" value="DiGMPpdiest_YuxH"/>
    <property type="match status" value="1"/>
</dbReference>
<evidence type="ECO:0000259" key="1">
    <source>
        <dbReference type="PROSITE" id="PS51833"/>
    </source>
</evidence>
<sequence length="409" mass="47480">MDFSVVRQPVFNRQQNKVAYQISFMNKTQFSDKCIPMSVFSDRSDPRKLNDLLVHAGLNQYSDNKVLIITFEKNTFKNIIDYFFSSRGLVIELSKQEVLDTELLDLVQKASRNNYFLMMDDRVLYNGFENYLKNISHVKISVTNKKRSLVESLINKAKRFNLRIILDDISSYEEFKQYSLCKVDFFKGDVFSKQNLVEVRTNTLNEGILLNVFQHVMTDNYCYKELTNIFESDIKLTHKLISFLNTSLYGRQGTIGSIKQAVCFMGENNMRKFISLLTAQELTQTRTTDIYTKAVSRARFCELVAINTGKNKTFIDRAFLVGLFSNLPDILGLDIQEALDMLKVNDEIKKALLGQEYDLKKYLESVIAFEQADWQLLYSVTEGNDISPDLVGRLYNQMIREVRNNSYLH</sequence>
<dbReference type="InterPro" id="IPR014408">
    <property type="entry name" value="dGMP_Pdiesterase_EAL/HD-GYP"/>
</dbReference>
<name>A0A2T3JK29_9GAMM</name>
<dbReference type="SUPFAM" id="SSF109604">
    <property type="entry name" value="HD-domain/PDEase-like"/>
    <property type="match status" value="1"/>
</dbReference>
<dbReference type="PANTHER" id="PTHR33525">
    <property type="match status" value="1"/>
</dbReference>
<accession>A0A2T3JK29</accession>
<dbReference type="PANTHER" id="PTHR33525:SF4">
    <property type="entry name" value="CYCLIC DI-GMP PHOSPHODIESTERASE CDGJ"/>
    <property type="match status" value="1"/>
</dbReference>
<dbReference type="OrthoDB" id="9804751at2"/>
<dbReference type="SUPFAM" id="SSF141868">
    <property type="entry name" value="EAL domain-like"/>
    <property type="match status" value="1"/>
</dbReference>
<protein>
    <submittedName>
        <fullName evidence="2">Signal transduction protein</fullName>
    </submittedName>
</protein>
<dbReference type="EMBL" id="PYMJ01000006">
    <property type="protein sequence ID" value="PSU49383.1"/>
    <property type="molecule type" value="Genomic_DNA"/>
</dbReference>
<dbReference type="Gene3D" id="3.20.20.450">
    <property type="entry name" value="EAL domain"/>
    <property type="match status" value="1"/>
</dbReference>
<reference evidence="2 3" key="1">
    <citation type="submission" date="2018-01" db="EMBL/GenBank/DDBJ databases">
        <title>Whole genome sequencing of Histamine producing bacteria.</title>
        <authorList>
            <person name="Butler K."/>
        </authorList>
    </citation>
    <scope>NUCLEOTIDE SEQUENCE [LARGE SCALE GENOMIC DNA]</scope>
    <source>
        <strain evidence="2 3">JCM 12947</strain>
    </source>
</reference>
<dbReference type="InterPro" id="IPR013976">
    <property type="entry name" value="HDOD"/>
</dbReference>
<organism evidence="2 3">
    <name type="scientific">Photobacterium frigidiphilum</name>
    <dbReference type="NCBI Taxonomy" id="264736"/>
    <lineage>
        <taxon>Bacteria</taxon>
        <taxon>Pseudomonadati</taxon>
        <taxon>Pseudomonadota</taxon>
        <taxon>Gammaproteobacteria</taxon>
        <taxon>Vibrionales</taxon>
        <taxon>Vibrionaceae</taxon>
        <taxon>Photobacterium</taxon>
    </lineage>
</organism>
<dbReference type="AlphaFoldDB" id="A0A2T3JK29"/>
<dbReference type="InterPro" id="IPR052340">
    <property type="entry name" value="RNase_Y/CdgJ"/>
</dbReference>
<gene>
    <name evidence="2" type="ORF">C9J12_07770</name>
</gene>
<feature type="domain" description="HDOD" evidence="1">
    <location>
        <begin position="202"/>
        <end position="390"/>
    </location>
</feature>
<proteinExistence type="predicted"/>
<keyword evidence="3" id="KW-1185">Reference proteome</keyword>
<dbReference type="RefSeq" id="WP_107242179.1">
    <property type="nucleotide sequence ID" value="NZ_PYMJ01000006.1"/>
</dbReference>
<evidence type="ECO:0000313" key="3">
    <source>
        <dbReference type="Proteomes" id="UP000240987"/>
    </source>
</evidence>
<dbReference type="InterPro" id="IPR035919">
    <property type="entry name" value="EAL_sf"/>
</dbReference>
<dbReference type="Pfam" id="PF08668">
    <property type="entry name" value="HDOD"/>
    <property type="match status" value="1"/>
</dbReference>
<evidence type="ECO:0000313" key="2">
    <source>
        <dbReference type="EMBL" id="PSU49383.1"/>
    </source>
</evidence>
<comment type="caution">
    <text evidence="2">The sequence shown here is derived from an EMBL/GenBank/DDBJ whole genome shotgun (WGS) entry which is preliminary data.</text>
</comment>
<dbReference type="PROSITE" id="PS51833">
    <property type="entry name" value="HDOD"/>
    <property type="match status" value="1"/>
</dbReference>
<dbReference type="Gene3D" id="1.10.3210.10">
    <property type="entry name" value="Hypothetical protein af1432"/>
    <property type="match status" value="1"/>
</dbReference>
<dbReference type="Proteomes" id="UP000240987">
    <property type="component" value="Unassembled WGS sequence"/>
</dbReference>